<dbReference type="PROSITE" id="PS51352">
    <property type="entry name" value="THIOREDOXIN_2"/>
    <property type="match status" value="1"/>
</dbReference>
<reference evidence="11" key="1">
    <citation type="journal article" date="2019" name="Int. J. Syst. Evol. Microbiol.">
        <title>The Global Catalogue of Microorganisms (GCM) 10K type strain sequencing project: providing services to taxonomists for standard genome sequencing and annotation.</title>
        <authorList>
            <consortium name="The Broad Institute Genomics Platform"/>
            <consortium name="The Broad Institute Genome Sequencing Center for Infectious Disease"/>
            <person name="Wu L."/>
            <person name="Ma J."/>
        </authorList>
    </citation>
    <scope>NUCLEOTIDE SEQUENCE [LARGE SCALE GENOMIC DNA]</scope>
    <source>
        <strain evidence="11">NBRC 109341</strain>
    </source>
</reference>
<keyword evidence="5 7" id="KW-1015">Disulfide bond</keyword>
<dbReference type="InterPro" id="IPR036249">
    <property type="entry name" value="Thioredoxin-like_sf"/>
</dbReference>
<dbReference type="InterPro" id="IPR023205">
    <property type="entry name" value="DsbA/DsbL"/>
</dbReference>
<evidence type="ECO:0000256" key="4">
    <source>
        <dbReference type="ARBA" id="ARBA00022764"/>
    </source>
</evidence>
<dbReference type="InterPro" id="IPR001853">
    <property type="entry name" value="DSBA-like_thioredoxin_dom"/>
</dbReference>
<dbReference type="PANTHER" id="PTHR35891">
    <property type="entry name" value="THIOL:DISULFIDE INTERCHANGE PROTEIN DSBA"/>
    <property type="match status" value="1"/>
</dbReference>
<evidence type="ECO:0000256" key="7">
    <source>
        <dbReference type="PIRNR" id="PIRNR001488"/>
    </source>
</evidence>
<dbReference type="PROSITE" id="PS51318">
    <property type="entry name" value="TAT"/>
    <property type="match status" value="1"/>
</dbReference>
<protein>
    <recommendedName>
        <fullName evidence="7">Thiol:disulfide interchange protein</fullName>
    </recommendedName>
</protein>
<dbReference type="CDD" id="cd03019">
    <property type="entry name" value="DsbA_DsbA"/>
    <property type="match status" value="1"/>
</dbReference>
<dbReference type="RefSeq" id="WP_234267136.1">
    <property type="nucleotide sequence ID" value="NZ_BSPB01000021.1"/>
</dbReference>
<dbReference type="PROSITE" id="PS00194">
    <property type="entry name" value="THIOREDOXIN_1"/>
    <property type="match status" value="1"/>
</dbReference>
<organism evidence="10 11">
    <name type="scientific">Hydrogenophaga electricum</name>
    <dbReference type="NCBI Taxonomy" id="1230953"/>
    <lineage>
        <taxon>Bacteria</taxon>
        <taxon>Pseudomonadati</taxon>
        <taxon>Pseudomonadota</taxon>
        <taxon>Betaproteobacteria</taxon>
        <taxon>Burkholderiales</taxon>
        <taxon>Comamonadaceae</taxon>
        <taxon>Hydrogenophaga</taxon>
    </lineage>
</organism>
<keyword evidence="6" id="KW-0676">Redox-active center</keyword>
<feature type="domain" description="Thioredoxin" evidence="9">
    <location>
        <begin position="11"/>
        <end position="175"/>
    </location>
</feature>
<name>A0ABQ6C4C8_9BURK</name>
<dbReference type="InterPro" id="IPR050824">
    <property type="entry name" value="Thiol_disulfide_DsbA"/>
</dbReference>
<sequence>MQRRQFSASLLASGAGAVSGALWSPLAQAQVGGFKEGNEYQRLGRPAPVDAPNGQVEVIEFFAYTCVHCFNFEPIFSAWIQKKPAHVTVRRMPVAFSEAFVPLQRLFYALEAMGQLDALHEKVFKAIHVERQRLTTAETITAWVGKQGLDTAKFTENYNAFSVAGKARRAAQMQEAYLVEATPSLGIGGRFYVPGQGPKTLQVADALIADLRKG</sequence>
<evidence type="ECO:0000256" key="1">
    <source>
        <dbReference type="ARBA" id="ARBA00004418"/>
    </source>
</evidence>
<keyword evidence="4 7" id="KW-0574">Periplasm</keyword>
<dbReference type="Proteomes" id="UP001156903">
    <property type="component" value="Unassembled WGS sequence"/>
</dbReference>
<comment type="similarity">
    <text evidence="2">Belongs to the thioredoxin family. DsbA subfamily.</text>
</comment>
<keyword evidence="3 8" id="KW-0732">Signal</keyword>
<keyword evidence="11" id="KW-1185">Reference proteome</keyword>
<dbReference type="SUPFAM" id="SSF52833">
    <property type="entry name" value="Thioredoxin-like"/>
    <property type="match status" value="1"/>
</dbReference>
<comment type="subcellular location">
    <subcellularLocation>
        <location evidence="1 7">Periplasm</location>
    </subcellularLocation>
</comment>
<comment type="caution">
    <text evidence="10">The sequence shown here is derived from an EMBL/GenBank/DDBJ whole genome shotgun (WGS) entry which is preliminary data.</text>
</comment>
<accession>A0ABQ6C4C8</accession>
<evidence type="ECO:0000256" key="5">
    <source>
        <dbReference type="ARBA" id="ARBA00023157"/>
    </source>
</evidence>
<evidence type="ECO:0000259" key="9">
    <source>
        <dbReference type="PROSITE" id="PS51352"/>
    </source>
</evidence>
<evidence type="ECO:0000313" key="10">
    <source>
        <dbReference type="EMBL" id="GLS15183.1"/>
    </source>
</evidence>
<evidence type="ECO:0000256" key="6">
    <source>
        <dbReference type="ARBA" id="ARBA00023284"/>
    </source>
</evidence>
<feature type="signal peptide" evidence="8">
    <location>
        <begin position="1"/>
        <end position="29"/>
    </location>
</feature>
<evidence type="ECO:0000256" key="8">
    <source>
        <dbReference type="SAM" id="SignalP"/>
    </source>
</evidence>
<dbReference type="PIRSF" id="PIRSF001488">
    <property type="entry name" value="Tdi_protein"/>
    <property type="match status" value="1"/>
</dbReference>
<dbReference type="EMBL" id="BSPB01000021">
    <property type="protein sequence ID" value="GLS15183.1"/>
    <property type="molecule type" value="Genomic_DNA"/>
</dbReference>
<evidence type="ECO:0000256" key="2">
    <source>
        <dbReference type="ARBA" id="ARBA00005791"/>
    </source>
</evidence>
<dbReference type="InterPro" id="IPR006311">
    <property type="entry name" value="TAT_signal"/>
</dbReference>
<dbReference type="Gene3D" id="3.40.30.10">
    <property type="entry name" value="Glutaredoxin"/>
    <property type="match status" value="1"/>
</dbReference>
<dbReference type="Pfam" id="PF01323">
    <property type="entry name" value="DSBA"/>
    <property type="match status" value="1"/>
</dbReference>
<dbReference type="InterPro" id="IPR013766">
    <property type="entry name" value="Thioredoxin_domain"/>
</dbReference>
<feature type="chain" id="PRO_5045166326" description="Thiol:disulfide interchange protein" evidence="8">
    <location>
        <begin position="30"/>
        <end position="214"/>
    </location>
</feature>
<gene>
    <name evidence="10" type="primary">dsbA</name>
    <name evidence="10" type="ORF">GCM10007935_26160</name>
</gene>
<dbReference type="PANTHER" id="PTHR35891:SF3">
    <property type="entry name" value="THIOL:DISULFIDE INTERCHANGE PROTEIN DSBL"/>
    <property type="match status" value="1"/>
</dbReference>
<dbReference type="InterPro" id="IPR017937">
    <property type="entry name" value="Thioredoxin_CS"/>
</dbReference>
<proteinExistence type="inferred from homology"/>
<evidence type="ECO:0000256" key="3">
    <source>
        <dbReference type="ARBA" id="ARBA00022729"/>
    </source>
</evidence>
<evidence type="ECO:0000313" key="11">
    <source>
        <dbReference type="Proteomes" id="UP001156903"/>
    </source>
</evidence>